<dbReference type="RefSeq" id="WP_249480389.1">
    <property type="nucleotide sequence ID" value="NZ_CP097218.1"/>
</dbReference>
<reference evidence="4" key="1">
    <citation type="submission" date="2022-05" db="EMBL/GenBank/DDBJ databases">
        <title>Genomic analysis of Brachybacterium sp. CBA3104.</title>
        <authorList>
            <person name="Roh S.W."/>
            <person name="Kim Y.B."/>
            <person name="Kim Y."/>
        </authorList>
    </citation>
    <scope>NUCLEOTIDE SEQUENCE</scope>
    <source>
        <strain evidence="4">CBA3104</strain>
    </source>
</reference>
<dbReference type="PANTHER" id="PTHR11839:SF18">
    <property type="entry name" value="NUDIX HYDROLASE DOMAIN-CONTAINING PROTEIN"/>
    <property type="match status" value="1"/>
</dbReference>
<dbReference type="Gene3D" id="3.90.79.10">
    <property type="entry name" value="Nucleoside Triphosphate Pyrophosphohydrolase"/>
    <property type="match status" value="1"/>
</dbReference>
<gene>
    <name evidence="4" type="ORF">M4486_06850</name>
</gene>
<dbReference type="InterPro" id="IPR000086">
    <property type="entry name" value="NUDIX_hydrolase_dom"/>
</dbReference>
<organism evidence="4 5">
    <name type="scientific">Brachybacterium kimchii</name>
    <dbReference type="NCBI Taxonomy" id="2942909"/>
    <lineage>
        <taxon>Bacteria</taxon>
        <taxon>Bacillati</taxon>
        <taxon>Actinomycetota</taxon>
        <taxon>Actinomycetes</taxon>
        <taxon>Micrococcales</taxon>
        <taxon>Dermabacteraceae</taxon>
        <taxon>Brachybacterium</taxon>
    </lineage>
</organism>
<dbReference type="Pfam" id="PF00293">
    <property type="entry name" value="NUDIX"/>
    <property type="match status" value="1"/>
</dbReference>
<comment type="cofactor">
    <cofactor evidence="1">
        <name>Mg(2+)</name>
        <dbReference type="ChEBI" id="CHEBI:18420"/>
    </cofactor>
</comment>
<dbReference type="GO" id="GO:0016787">
    <property type="term" value="F:hydrolase activity"/>
    <property type="evidence" value="ECO:0007669"/>
    <property type="project" value="UniProtKB-KW"/>
</dbReference>
<name>A0ABY4NB54_9MICO</name>
<dbReference type="SUPFAM" id="SSF55811">
    <property type="entry name" value="Nudix"/>
    <property type="match status" value="1"/>
</dbReference>
<dbReference type="Proteomes" id="UP001055868">
    <property type="component" value="Chromosome"/>
</dbReference>
<dbReference type="CDD" id="cd24158">
    <property type="entry name" value="NUDIX_ADPRase_Rv1700"/>
    <property type="match status" value="1"/>
</dbReference>
<keyword evidence="2 4" id="KW-0378">Hydrolase</keyword>
<proteinExistence type="predicted"/>
<evidence type="ECO:0000256" key="1">
    <source>
        <dbReference type="ARBA" id="ARBA00001946"/>
    </source>
</evidence>
<evidence type="ECO:0000256" key="2">
    <source>
        <dbReference type="ARBA" id="ARBA00022801"/>
    </source>
</evidence>
<dbReference type="PANTHER" id="PTHR11839">
    <property type="entry name" value="UDP/ADP-SUGAR PYROPHOSPHATASE"/>
    <property type="match status" value="1"/>
</dbReference>
<sequence>MTGSLRDEDGARPVLSRSTAFRGAIWDVVRDEVDFAPGVRFTREYIAHTGAAAVLALDDEGASDVRDARVLLIRQYRHPAGRTFWELPAGLLDHEGEDPMQAAGRELTEETGHRAEHLRHLLDIHPSAGSSSERIRIFLATGIGEAVTDFVREDEESEIELRWARLGEVLDAIRDGRLTNATLVAAVLAVAALGV</sequence>
<accession>A0ABY4NB54</accession>
<evidence type="ECO:0000259" key="3">
    <source>
        <dbReference type="PROSITE" id="PS51462"/>
    </source>
</evidence>
<protein>
    <submittedName>
        <fullName evidence="4">NUDIX hydrolase</fullName>
    </submittedName>
</protein>
<evidence type="ECO:0000313" key="5">
    <source>
        <dbReference type="Proteomes" id="UP001055868"/>
    </source>
</evidence>
<dbReference type="PROSITE" id="PS51462">
    <property type="entry name" value="NUDIX"/>
    <property type="match status" value="1"/>
</dbReference>
<dbReference type="InterPro" id="IPR015797">
    <property type="entry name" value="NUDIX_hydrolase-like_dom_sf"/>
</dbReference>
<feature type="domain" description="Nudix hydrolase" evidence="3">
    <location>
        <begin position="47"/>
        <end position="186"/>
    </location>
</feature>
<evidence type="ECO:0000313" key="4">
    <source>
        <dbReference type="EMBL" id="UQN31001.1"/>
    </source>
</evidence>
<keyword evidence="5" id="KW-1185">Reference proteome</keyword>
<dbReference type="EMBL" id="CP097218">
    <property type="protein sequence ID" value="UQN31001.1"/>
    <property type="molecule type" value="Genomic_DNA"/>
</dbReference>